<keyword evidence="5" id="KW-0645">Protease</keyword>
<evidence type="ECO:0000256" key="3">
    <source>
        <dbReference type="ARBA" id="ARBA00004613"/>
    </source>
</evidence>
<evidence type="ECO:0000256" key="7">
    <source>
        <dbReference type="ARBA" id="ARBA00022786"/>
    </source>
</evidence>
<evidence type="ECO:0000256" key="9">
    <source>
        <dbReference type="ARBA" id="ARBA00022989"/>
    </source>
</evidence>
<feature type="compositionally biased region" description="Low complexity" evidence="12">
    <location>
        <begin position="12"/>
        <end position="25"/>
    </location>
</feature>
<keyword evidence="9 13" id="KW-1133">Transmembrane helix</keyword>
<feature type="domain" description="Ubiquitin-like protease family profile" evidence="14">
    <location>
        <begin position="225"/>
        <end position="318"/>
    </location>
</feature>
<proteinExistence type="predicted"/>
<keyword evidence="11 13" id="KW-0472">Membrane</keyword>
<keyword evidence="10" id="KW-0843">Virulence</keyword>
<evidence type="ECO:0000256" key="5">
    <source>
        <dbReference type="ARBA" id="ARBA00022670"/>
    </source>
</evidence>
<organism evidence="15 16">
    <name type="scientific">Chlamydia suis</name>
    <dbReference type="NCBI Taxonomy" id="83559"/>
    <lineage>
        <taxon>Bacteria</taxon>
        <taxon>Pseudomonadati</taxon>
        <taxon>Chlamydiota</taxon>
        <taxon>Chlamydiia</taxon>
        <taxon>Chlamydiales</taxon>
        <taxon>Chlamydiaceae</taxon>
        <taxon>Chlamydia/Chlamydophila group</taxon>
        <taxon>Chlamydia</taxon>
    </lineage>
</organism>
<evidence type="ECO:0000256" key="6">
    <source>
        <dbReference type="ARBA" id="ARBA00022692"/>
    </source>
</evidence>
<evidence type="ECO:0000313" key="16">
    <source>
        <dbReference type="Proteomes" id="UP000825134"/>
    </source>
</evidence>
<evidence type="ECO:0000256" key="10">
    <source>
        <dbReference type="ARBA" id="ARBA00023026"/>
    </source>
</evidence>
<gene>
    <name evidence="15" type="ORF">INQ84_02585</name>
</gene>
<dbReference type="SUPFAM" id="SSF54001">
    <property type="entry name" value="Cysteine proteinases"/>
    <property type="match status" value="1"/>
</dbReference>
<dbReference type="GO" id="GO:0005576">
    <property type="term" value="C:extracellular region"/>
    <property type="evidence" value="ECO:0007669"/>
    <property type="project" value="UniProtKB-SubCell"/>
</dbReference>
<feature type="region of interest" description="Disordered" evidence="12">
    <location>
        <begin position="1"/>
        <end position="25"/>
    </location>
</feature>
<evidence type="ECO:0000256" key="8">
    <source>
        <dbReference type="ARBA" id="ARBA00022801"/>
    </source>
</evidence>
<keyword evidence="7" id="KW-0833">Ubl conjugation pathway</keyword>
<evidence type="ECO:0000259" key="14">
    <source>
        <dbReference type="Pfam" id="PF02902"/>
    </source>
</evidence>
<dbReference type="GO" id="GO:0016020">
    <property type="term" value="C:membrane"/>
    <property type="evidence" value="ECO:0007669"/>
    <property type="project" value="UniProtKB-SubCell"/>
</dbReference>
<dbReference type="InterPro" id="IPR038765">
    <property type="entry name" value="Papain-like_cys_pep_sf"/>
</dbReference>
<accession>A0AAQ0ELL9</accession>
<evidence type="ECO:0000256" key="4">
    <source>
        <dbReference type="ARBA" id="ARBA00022525"/>
    </source>
</evidence>
<evidence type="ECO:0000313" key="15">
    <source>
        <dbReference type="EMBL" id="QYC74003.1"/>
    </source>
</evidence>
<keyword evidence="8" id="KW-0378">Hydrolase</keyword>
<evidence type="ECO:0000256" key="12">
    <source>
        <dbReference type="SAM" id="MobiDB-lite"/>
    </source>
</evidence>
<evidence type="ECO:0000256" key="1">
    <source>
        <dbReference type="ARBA" id="ARBA00004167"/>
    </source>
</evidence>
<protein>
    <recommendedName>
        <fullName evidence="14">Ubiquitin-like protease family profile domain-containing protein</fullName>
    </recommendedName>
</protein>
<dbReference type="Proteomes" id="UP000825134">
    <property type="component" value="Chromosome"/>
</dbReference>
<dbReference type="GO" id="GO:0006508">
    <property type="term" value="P:proteolysis"/>
    <property type="evidence" value="ECO:0007669"/>
    <property type="project" value="UniProtKB-KW"/>
</dbReference>
<evidence type="ECO:0000256" key="13">
    <source>
        <dbReference type="SAM" id="Phobius"/>
    </source>
</evidence>
<dbReference type="InterPro" id="IPR003653">
    <property type="entry name" value="Peptidase_C48_C"/>
</dbReference>
<dbReference type="GO" id="GO:0043657">
    <property type="term" value="C:host cell"/>
    <property type="evidence" value="ECO:0007669"/>
    <property type="project" value="UniProtKB-SubCell"/>
</dbReference>
<dbReference type="RefSeq" id="WP_219664224.1">
    <property type="nucleotide sequence ID" value="NZ_CP063064.1"/>
</dbReference>
<comment type="subcellular location">
    <subcellularLocation>
        <location evidence="2">Host cell</location>
    </subcellularLocation>
    <subcellularLocation>
        <location evidence="1">Membrane</location>
        <topology evidence="1">Single-pass membrane protein</topology>
    </subcellularLocation>
    <subcellularLocation>
        <location evidence="3">Secreted</location>
    </subcellularLocation>
</comment>
<evidence type="ECO:0000256" key="11">
    <source>
        <dbReference type="ARBA" id="ARBA00023136"/>
    </source>
</evidence>
<sequence>MIKITSSPYSQPPILGSPKSSSSPFSQSGTLGKITRVIAALLLILVSLGLILIAYNFSDLLNYRFCVNKKAKLPIPIPESTKIAFQKHGQDLSRKDIISLGVVLQTYLKSDLPILDNSQIFQFMCVLHDQYPRLLPDDCLVSPLTIFNYQEEICNTLQNKLHADKTPICPLKASHPLTCSPKNYHRLLRQARVLPFLLWYDPEPTTYAQTLEQMQKCASQGSPGSSHWTVIIVDLDTQLITYFDSLSTYIASRDEMKRQIKNLASHLATLGICKNNKTPFDVRVIVEKPLQTGMGLCCGLWCCQYMKWYMEDPRTRILKNLPDSLEYKNILLHSLFSSFQEKMTKYTNLSWPTT</sequence>
<dbReference type="EMBL" id="CP063185">
    <property type="protein sequence ID" value="QYC74003.1"/>
    <property type="molecule type" value="Genomic_DNA"/>
</dbReference>
<dbReference type="Pfam" id="PF02902">
    <property type="entry name" value="Peptidase_C48"/>
    <property type="match status" value="1"/>
</dbReference>
<evidence type="ECO:0000256" key="2">
    <source>
        <dbReference type="ARBA" id="ARBA00004340"/>
    </source>
</evidence>
<dbReference type="AlphaFoldDB" id="A0AAQ0ELL9"/>
<dbReference type="GO" id="GO:0008234">
    <property type="term" value="F:cysteine-type peptidase activity"/>
    <property type="evidence" value="ECO:0007669"/>
    <property type="project" value="InterPro"/>
</dbReference>
<feature type="transmembrane region" description="Helical" evidence="13">
    <location>
        <begin position="37"/>
        <end position="57"/>
    </location>
</feature>
<keyword evidence="4" id="KW-0964">Secreted</keyword>
<dbReference type="Gene3D" id="3.40.395.10">
    <property type="entry name" value="Adenoviral Proteinase, Chain A"/>
    <property type="match status" value="1"/>
</dbReference>
<name>A0AAQ0ELL9_9CHLA</name>
<reference evidence="15" key="1">
    <citation type="journal article" date="2021" name="Front. Microbiol.">
        <title>Generation of Tetracycline and Rifamycin Resistant Chlamydia Suis Recombinants.</title>
        <authorList>
            <person name="Marti H."/>
            <person name="Bommana S."/>
            <person name="Read T.D."/>
            <person name="Pesch T."/>
            <person name="Prahauser B."/>
            <person name="Dean D."/>
            <person name="Borel N."/>
        </authorList>
    </citation>
    <scope>NUCLEOTIDE SEQUENCE</scope>
    <source>
        <strain evidence="15">208.1</strain>
    </source>
</reference>
<keyword evidence="6 13" id="KW-0812">Transmembrane</keyword>